<evidence type="ECO:0000313" key="2">
    <source>
        <dbReference type="Proteomes" id="UP001524478"/>
    </source>
</evidence>
<dbReference type="RefSeq" id="WP_256311235.1">
    <property type="nucleotide sequence ID" value="NZ_JANGAC010000005.1"/>
</dbReference>
<reference evidence="1 2" key="1">
    <citation type="submission" date="2022-06" db="EMBL/GenBank/DDBJ databases">
        <title>Isolation of gut microbiota from human fecal samples.</title>
        <authorList>
            <person name="Pamer E.G."/>
            <person name="Barat B."/>
            <person name="Waligurski E."/>
            <person name="Medina S."/>
            <person name="Paddock L."/>
            <person name="Mostad J."/>
        </authorList>
    </citation>
    <scope>NUCLEOTIDE SEQUENCE [LARGE SCALE GENOMIC DNA]</scope>
    <source>
        <strain evidence="1 2">DFI.7.95</strain>
    </source>
</reference>
<dbReference type="InterPro" id="IPR022258">
    <property type="entry name" value="Flagellar_operon_YvyF"/>
</dbReference>
<organism evidence="1 2">
    <name type="scientific">Tissierella carlieri</name>
    <dbReference type="NCBI Taxonomy" id="689904"/>
    <lineage>
        <taxon>Bacteria</taxon>
        <taxon>Bacillati</taxon>
        <taxon>Bacillota</taxon>
        <taxon>Tissierellia</taxon>
        <taxon>Tissierellales</taxon>
        <taxon>Tissierellaceae</taxon>
        <taxon>Tissierella</taxon>
    </lineage>
</organism>
<dbReference type="NCBIfam" id="TIGR03826">
    <property type="entry name" value="YvyF"/>
    <property type="match status" value="1"/>
</dbReference>
<keyword evidence="2" id="KW-1185">Reference proteome</keyword>
<proteinExistence type="predicted"/>
<name>A0ABT1S9P9_9FIRM</name>
<sequence length="138" mass="16025">MDIRNCAKCGKIYQYDGFRICHSCRKIGEDEFQKVKEYLYDNPGSTISEVEEATGVDSRKIIVFLREGRLEIGEGSNLILECEKCGISIRTGRFCDKCKNDLQRELGQVVDSARSTKRTIDKRAEEKFRVIDRYEKRK</sequence>
<protein>
    <submittedName>
        <fullName evidence="1">MerR family transcriptional regulator</fullName>
    </submittedName>
</protein>
<comment type="caution">
    <text evidence="1">The sequence shown here is derived from an EMBL/GenBank/DDBJ whole genome shotgun (WGS) entry which is preliminary data.</text>
</comment>
<gene>
    <name evidence="1" type="ORF">NE686_08920</name>
</gene>
<evidence type="ECO:0000313" key="1">
    <source>
        <dbReference type="EMBL" id="MCQ4923203.1"/>
    </source>
</evidence>
<dbReference type="Proteomes" id="UP001524478">
    <property type="component" value="Unassembled WGS sequence"/>
</dbReference>
<accession>A0ABT1S9P9</accession>
<dbReference type="EMBL" id="JANGAC010000005">
    <property type="protein sequence ID" value="MCQ4923203.1"/>
    <property type="molecule type" value="Genomic_DNA"/>
</dbReference>